<feature type="chain" id="PRO_5034602050" evidence="1">
    <location>
        <begin position="23"/>
        <end position="193"/>
    </location>
</feature>
<keyword evidence="3" id="KW-1185">Reference proteome</keyword>
<organism evidence="2 3">
    <name type="scientific">Tricholomella constricta</name>
    <dbReference type="NCBI Taxonomy" id="117010"/>
    <lineage>
        <taxon>Eukaryota</taxon>
        <taxon>Fungi</taxon>
        <taxon>Dikarya</taxon>
        <taxon>Basidiomycota</taxon>
        <taxon>Agaricomycotina</taxon>
        <taxon>Agaricomycetes</taxon>
        <taxon>Agaricomycetidae</taxon>
        <taxon>Agaricales</taxon>
        <taxon>Tricholomatineae</taxon>
        <taxon>Lyophyllaceae</taxon>
        <taxon>Tricholomella</taxon>
    </lineage>
</organism>
<accession>A0A8H5HRK3</accession>
<dbReference type="Proteomes" id="UP000565441">
    <property type="component" value="Unassembled WGS sequence"/>
</dbReference>
<keyword evidence="1" id="KW-0732">Signal</keyword>
<comment type="caution">
    <text evidence="2">The sequence shown here is derived from an EMBL/GenBank/DDBJ whole genome shotgun (WGS) entry which is preliminary data.</text>
</comment>
<gene>
    <name evidence="2" type="ORF">D9615_000072</name>
</gene>
<evidence type="ECO:0000313" key="2">
    <source>
        <dbReference type="EMBL" id="KAF5388173.1"/>
    </source>
</evidence>
<dbReference type="EMBL" id="JAACJP010000001">
    <property type="protein sequence ID" value="KAF5388173.1"/>
    <property type="molecule type" value="Genomic_DNA"/>
</dbReference>
<dbReference type="AlphaFoldDB" id="A0A8H5HRK3"/>
<feature type="signal peptide" evidence="1">
    <location>
        <begin position="1"/>
        <end position="22"/>
    </location>
</feature>
<sequence length="193" mass="20458">MLYTQLFITLPALLSTLALTHASPLLPRASASTCTPNFQGRQQTIFVRPPITDIGVYEWTPESIFPGAHVTLQQRDVNSAFATGEFLVQFTGQPNGSFHFRLAAETNRYTALTAGAGGTLAFDILSETSIPSQEFTISCTTCPSFDGEGGTDARGCTIAHPASGTCIAGSEDGDTLYLADCGSAGVYSLWEGF</sequence>
<proteinExistence type="predicted"/>
<reference evidence="2 3" key="1">
    <citation type="journal article" date="2020" name="ISME J.">
        <title>Uncovering the hidden diversity of litter-decomposition mechanisms in mushroom-forming fungi.</title>
        <authorList>
            <person name="Floudas D."/>
            <person name="Bentzer J."/>
            <person name="Ahren D."/>
            <person name="Johansson T."/>
            <person name="Persson P."/>
            <person name="Tunlid A."/>
        </authorList>
    </citation>
    <scope>NUCLEOTIDE SEQUENCE [LARGE SCALE GENOMIC DNA]</scope>
    <source>
        <strain evidence="2 3">CBS 661.87</strain>
    </source>
</reference>
<protein>
    <submittedName>
        <fullName evidence="2">Uncharacterized protein</fullName>
    </submittedName>
</protein>
<evidence type="ECO:0000256" key="1">
    <source>
        <dbReference type="SAM" id="SignalP"/>
    </source>
</evidence>
<name>A0A8H5HRK3_9AGAR</name>
<dbReference type="OrthoDB" id="3031673at2759"/>
<evidence type="ECO:0000313" key="3">
    <source>
        <dbReference type="Proteomes" id="UP000565441"/>
    </source>
</evidence>